<feature type="transmembrane region" description="Helical" evidence="8">
    <location>
        <begin position="143"/>
        <end position="161"/>
    </location>
</feature>
<feature type="transmembrane region" description="Helical" evidence="8">
    <location>
        <begin position="270"/>
        <end position="292"/>
    </location>
</feature>
<protein>
    <submittedName>
        <fullName evidence="9">Endospore germination permease</fullName>
    </submittedName>
</protein>
<evidence type="ECO:0000256" key="6">
    <source>
        <dbReference type="ARBA" id="ARBA00022989"/>
    </source>
</evidence>
<feature type="transmembrane region" description="Helical" evidence="8">
    <location>
        <begin position="12"/>
        <end position="33"/>
    </location>
</feature>
<organism evidence="9 10">
    <name type="scientific">Tumebacillus lipolyticus</name>
    <dbReference type="NCBI Taxonomy" id="1280370"/>
    <lineage>
        <taxon>Bacteria</taxon>
        <taxon>Bacillati</taxon>
        <taxon>Bacillota</taxon>
        <taxon>Bacilli</taxon>
        <taxon>Bacillales</taxon>
        <taxon>Alicyclobacillaceae</taxon>
        <taxon>Tumebacillus</taxon>
    </lineage>
</organism>
<evidence type="ECO:0000313" key="9">
    <source>
        <dbReference type="EMBL" id="MFD2171291.1"/>
    </source>
</evidence>
<dbReference type="Pfam" id="PF03845">
    <property type="entry name" value="Spore_permease"/>
    <property type="match status" value="1"/>
</dbReference>
<evidence type="ECO:0000256" key="5">
    <source>
        <dbReference type="ARBA" id="ARBA00022692"/>
    </source>
</evidence>
<dbReference type="NCBIfam" id="TIGR00912">
    <property type="entry name" value="2A0309"/>
    <property type="match status" value="1"/>
</dbReference>
<keyword evidence="10" id="KW-1185">Reference proteome</keyword>
<evidence type="ECO:0000256" key="2">
    <source>
        <dbReference type="ARBA" id="ARBA00007998"/>
    </source>
</evidence>
<gene>
    <name evidence="9" type="ORF">ACFSOY_15080</name>
</gene>
<comment type="similarity">
    <text evidence="2">Belongs to the amino acid-polyamine-organocation (APC) superfamily. Spore germination protein (SGP) (TC 2.A.3.9) family.</text>
</comment>
<feature type="transmembrane region" description="Helical" evidence="8">
    <location>
        <begin position="39"/>
        <end position="59"/>
    </location>
</feature>
<keyword evidence="6 8" id="KW-1133">Transmembrane helix</keyword>
<comment type="caution">
    <text evidence="9">The sequence shown here is derived from an EMBL/GenBank/DDBJ whole genome shotgun (WGS) entry which is preliminary data.</text>
</comment>
<reference evidence="10" key="1">
    <citation type="journal article" date="2019" name="Int. J. Syst. Evol. Microbiol.">
        <title>The Global Catalogue of Microorganisms (GCM) 10K type strain sequencing project: providing services to taxonomists for standard genome sequencing and annotation.</title>
        <authorList>
            <consortium name="The Broad Institute Genomics Platform"/>
            <consortium name="The Broad Institute Genome Sequencing Center for Infectious Disease"/>
            <person name="Wu L."/>
            <person name="Ma J."/>
        </authorList>
    </citation>
    <scope>NUCLEOTIDE SEQUENCE [LARGE SCALE GENOMIC DNA]</scope>
    <source>
        <strain evidence="10">CGMCC 1.13574</strain>
    </source>
</reference>
<dbReference type="InterPro" id="IPR004761">
    <property type="entry name" value="Spore_GerAB"/>
</dbReference>
<dbReference type="PANTHER" id="PTHR34975">
    <property type="entry name" value="SPORE GERMINATION PROTEIN A2"/>
    <property type="match status" value="1"/>
</dbReference>
<keyword evidence="3" id="KW-0813">Transport</keyword>
<evidence type="ECO:0000256" key="7">
    <source>
        <dbReference type="ARBA" id="ARBA00023136"/>
    </source>
</evidence>
<evidence type="ECO:0000256" key="4">
    <source>
        <dbReference type="ARBA" id="ARBA00022544"/>
    </source>
</evidence>
<dbReference type="Proteomes" id="UP001597343">
    <property type="component" value="Unassembled WGS sequence"/>
</dbReference>
<evidence type="ECO:0000256" key="1">
    <source>
        <dbReference type="ARBA" id="ARBA00004141"/>
    </source>
</evidence>
<dbReference type="EMBL" id="JBHUIO010000009">
    <property type="protein sequence ID" value="MFD2171291.1"/>
    <property type="molecule type" value="Genomic_DNA"/>
</dbReference>
<feature type="transmembrane region" description="Helical" evidence="8">
    <location>
        <begin position="334"/>
        <end position="354"/>
    </location>
</feature>
<sequence>MKTQVEKISGSGLFALLFMFLVGSAIILPRGSVAGHDNWLSHLLAIIAGLGATMLIVSLYQKHPGLSFIEIAETQLGNLAGRLIGLLYAWYALHLGALVMRNLEELTLTVVLPKTPPLMVKATLFLLLIWIVYEGIEVICRCAQAIMFLVILLLCISYLLQASDMNIDFFLPLLDRGWSPVLEGALQIFSFPFGEAVLFAMIFPYLQKSKDASPAVRWAILIAGFVLLADTVRNVLVFSELSDRLQFPSFLAFSYISVADFLERLEPLAFVVWMLCGFLKISVCLFVCSDALSRTLKSNSSRTFLFPLGLLLAWLSQLHYRNQAEMYLFKNEVWPYYSLPFQLLIPLTLLLVSINKKSRST</sequence>
<dbReference type="PANTHER" id="PTHR34975:SF2">
    <property type="entry name" value="SPORE GERMINATION PROTEIN A2"/>
    <property type="match status" value="1"/>
</dbReference>
<evidence type="ECO:0000256" key="8">
    <source>
        <dbReference type="SAM" id="Phobius"/>
    </source>
</evidence>
<feature type="transmembrane region" description="Helical" evidence="8">
    <location>
        <begin position="181"/>
        <end position="206"/>
    </location>
</feature>
<feature type="transmembrane region" description="Helical" evidence="8">
    <location>
        <begin position="304"/>
        <end position="322"/>
    </location>
</feature>
<keyword evidence="7 8" id="KW-0472">Membrane</keyword>
<proteinExistence type="inferred from homology"/>
<evidence type="ECO:0000256" key="3">
    <source>
        <dbReference type="ARBA" id="ARBA00022448"/>
    </source>
</evidence>
<comment type="subcellular location">
    <subcellularLocation>
        <location evidence="1">Membrane</location>
        <topology evidence="1">Multi-pass membrane protein</topology>
    </subcellularLocation>
</comment>
<feature type="transmembrane region" description="Helical" evidence="8">
    <location>
        <begin position="218"/>
        <end position="238"/>
    </location>
</feature>
<dbReference type="RefSeq" id="WP_386047974.1">
    <property type="nucleotide sequence ID" value="NZ_JBHUIO010000009.1"/>
</dbReference>
<keyword evidence="5 8" id="KW-0812">Transmembrane</keyword>
<evidence type="ECO:0000313" key="10">
    <source>
        <dbReference type="Proteomes" id="UP001597343"/>
    </source>
</evidence>
<keyword evidence="4" id="KW-0309">Germination</keyword>
<name>A0ABW5A0C7_9BACL</name>
<feature type="transmembrane region" description="Helical" evidence="8">
    <location>
        <begin position="79"/>
        <end position="98"/>
    </location>
</feature>
<accession>A0ABW5A0C7</accession>
<feature type="transmembrane region" description="Helical" evidence="8">
    <location>
        <begin position="118"/>
        <end position="136"/>
    </location>
</feature>